<dbReference type="EMBL" id="JAVRRA010003156">
    <property type="protein sequence ID" value="KAK5276734.1"/>
    <property type="molecule type" value="Genomic_DNA"/>
</dbReference>
<dbReference type="PANTHER" id="PTHR14042">
    <property type="entry name" value="DOPEY-RELATED"/>
    <property type="match status" value="1"/>
</dbReference>
<evidence type="ECO:0000313" key="3">
    <source>
        <dbReference type="Proteomes" id="UP001357485"/>
    </source>
</evidence>
<evidence type="ECO:0000313" key="2">
    <source>
        <dbReference type="EMBL" id="KAK5276734.1"/>
    </source>
</evidence>
<reference evidence="2 3" key="1">
    <citation type="submission" date="2023-08" db="EMBL/GenBank/DDBJ databases">
        <title>Black Yeasts Isolated from many extreme environments.</title>
        <authorList>
            <person name="Coleine C."/>
            <person name="Stajich J.E."/>
            <person name="Selbmann L."/>
        </authorList>
    </citation>
    <scope>NUCLEOTIDE SEQUENCE [LARGE SCALE GENOMIC DNA]</scope>
    <source>
        <strain evidence="2 3">CCFEE 536</strain>
    </source>
</reference>
<name>A0ABR0M384_9PEZI</name>
<protein>
    <recommendedName>
        <fullName evidence="1">DOP1-like C-terminal domain-containing protein</fullName>
    </recommendedName>
</protein>
<accession>A0ABR0M384</accession>
<feature type="non-terminal residue" evidence="2">
    <location>
        <position position="115"/>
    </location>
</feature>
<sequence length="115" mass="12423">MFGVGANAARLEADRKNQFNLRRAGVLILAADRDAFISNLSALEEKLVELIASTASSSPSSATRAEVFMVIRAMVLQISPVHLAPLWPVVNSELRTAVSSVLPENPQCETYNNPS</sequence>
<dbReference type="PANTHER" id="PTHR14042:SF24">
    <property type="entry name" value="PROTEIN DOPEY-1 HOMOLOG"/>
    <property type="match status" value="1"/>
</dbReference>
<keyword evidence="3" id="KW-1185">Reference proteome</keyword>
<evidence type="ECO:0000259" key="1">
    <source>
        <dbReference type="Pfam" id="PF24598"/>
    </source>
</evidence>
<dbReference type="InterPro" id="IPR056457">
    <property type="entry name" value="DOP1_C"/>
</dbReference>
<organism evidence="2 3">
    <name type="scientific">Cryomyces antarcticus</name>
    <dbReference type="NCBI Taxonomy" id="329879"/>
    <lineage>
        <taxon>Eukaryota</taxon>
        <taxon>Fungi</taxon>
        <taxon>Dikarya</taxon>
        <taxon>Ascomycota</taxon>
        <taxon>Pezizomycotina</taxon>
        <taxon>Dothideomycetes</taxon>
        <taxon>Dothideomycetes incertae sedis</taxon>
        <taxon>Cryomyces</taxon>
    </lineage>
</organism>
<dbReference type="Pfam" id="PF24598">
    <property type="entry name" value="DOP1_C"/>
    <property type="match status" value="1"/>
</dbReference>
<comment type="caution">
    <text evidence="2">The sequence shown here is derived from an EMBL/GenBank/DDBJ whole genome shotgun (WGS) entry which is preliminary data.</text>
</comment>
<gene>
    <name evidence="2" type="ORF">LTR16_010762</name>
</gene>
<dbReference type="InterPro" id="IPR040314">
    <property type="entry name" value="DOP1"/>
</dbReference>
<feature type="domain" description="DOP1-like C-terminal" evidence="1">
    <location>
        <begin position="1"/>
        <end position="113"/>
    </location>
</feature>
<proteinExistence type="predicted"/>
<dbReference type="Proteomes" id="UP001357485">
    <property type="component" value="Unassembled WGS sequence"/>
</dbReference>